<dbReference type="InterPro" id="IPR056903">
    <property type="entry name" value="PA4575-like"/>
</dbReference>
<dbReference type="AlphaFoldDB" id="A0A0P9MSA4"/>
<comment type="caution">
    <text evidence="1">The sequence shown here is derived from an EMBL/GenBank/DDBJ whole genome shotgun (WGS) entry which is preliminary data.</text>
</comment>
<name>A0A0P9MSA4_9PSED</name>
<dbReference type="PATRIC" id="fig|200452.3.peg.3358"/>
<organism evidence="1 2">
    <name type="scientific">Pseudomonas congelans</name>
    <dbReference type="NCBI Taxonomy" id="200452"/>
    <lineage>
        <taxon>Bacteria</taxon>
        <taxon>Pseudomonadati</taxon>
        <taxon>Pseudomonadota</taxon>
        <taxon>Gammaproteobacteria</taxon>
        <taxon>Pseudomonadales</taxon>
        <taxon>Pseudomonadaceae</taxon>
        <taxon>Pseudomonas</taxon>
    </lineage>
</organism>
<sequence>MNTVADQERIMQRSLCLTRECMGLMTRIECVIRPLPHDSGQWMVLFAAGMAEEQPSAIKSQGPFKGLPAAQSVLTSIIESLSLHGYQCADDIAIWALHIQAELRRIDSDRTVCQRSSLF</sequence>
<protein>
    <submittedName>
        <fullName evidence="1">Uncharacterized protein</fullName>
    </submittedName>
</protein>
<accession>A0A0P9MSA4</accession>
<reference evidence="1 2" key="1">
    <citation type="submission" date="2015-09" db="EMBL/GenBank/DDBJ databases">
        <title>Genome announcement of multiple Pseudomonas syringae strains.</title>
        <authorList>
            <person name="Thakur S."/>
            <person name="Wang P.W."/>
            <person name="Gong Y."/>
            <person name="Weir B.S."/>
            <person name="Guttman D.S."/>
        </authorList>
    </citation>
    <scope>NUCLEOTIDE SEQUENCE [LARGE SCALE GENOMIC DNA]</scope>
    <source>
        <strain evidence="1 2">ICMP19117</strain>
    </source>
</reference>
<proteinExistence type="predicted"/>
<dbReference type="EMBL" id="LJQB01000020">
    <property type="protein sequence ID" value="KPW86883.1"/>
    <property type="molecule type" value="Genomic_DNA"/>
</dbReference>
<evidence type="ECO:0000313" key="1">
    <source>
        <dbReference type="EMBL" id="KPW86883.1"/>
    </source>
</evidence>
<gene>
    <name evidence="1" type="ORF">ALO92_100471</name>
</gene>
<evidence type="ECO:0000313" key="2">
    <source>
        <dbReference type="Proteomes" id="UP000050411"/>
    </source>
</evidence>
<dbReference type="Proteomes" id="UP000050411">
    <property type="component" value="Unassembled WGS sequence"/>
</dbReference>
<dbReference type="Pfam" id="PF24876">
    <property type="entry name" value="PA4575"/>
    <property type="match status" value="1"/>
</dbReference>